<accession>A0A255YX67</accession>
<dbReference type="InterPro" id="IPR004360">
    <property type="entry name" value="Glyas_Fos-R_dOase_dom"/>
</dbReference>
<evidence type="ECO:0000313" key="3">
    <source>
        <dbReference type="Proteomes" id="UP000216998"/>
    </source>
</evidence>
<dbReference type="Gene3D" id="3.10.180.10">
    <property type="entry name" value="2,3-Dihydroxybiphenyl 1,2-Dioxygenase, domain 1"/>
    <property type="match status" value="1"/>
</dbReference>
<dbReference type="InterPro" id="IPR037523">
    <property type="entry name" value="VOC_core"/>
</dbReference>
<evidence type="ECO:0000313" key="2">
    <source>
        <dbReference type="EMBL" id="OYQ33802.1"/>
    </source>
</evidence>
<dbReference type="SUPFAM" id="SSF54593">
    <property type="entry name" value="Glyoxalase/Bleomycin resistance protein/Dihydroxybiphenyl dioxygenase"/>
    <property type="match status" value="1"/>
</dbReference>
<organism evidence="2 3">
    <name type="scientific">Niveispirillum lacus</name>
    <dbReference type="NCBI Taxonomy" id="1981099"/>
    <lineage>
        <taxon>Bacteria</taxon>
        <taxon>Pseudomonadati</taxon>
        <taxon>Pseudomonadota</taxon>
        <taxon>Alphaproteobacteria</taxon>
        <taxon>Rhodospirillales</taxon>
        <taxon>Azospirillaceae</taxon>
        <taxon>Niveispirillum</taxon>
    </lineage>
</organism>
<gene>
    <name evidence="2" type="ORF">CHU95_13675</name>
</gene>
<dbReference type="EMBL" id="NOXU01000030">
    <property type="protein sequence ID" value="OYQ33802.1"/>
    <property type="molecule type" value="Genomic_DNA"/>
</dbReference>
<dbReference type="AlphaFoldDB" id="A0A255YX67"/>
<proteinExistence type="predicted"/>
<feature type="domain" description="VOC" evidence="1">
    <location>
        <begin position="4"/>
        <end position="126"/>
    </location>
</feature>
<dbReference type="InterPro" id="IPR029068">
    <property type="entry name" value="Glyas_Bleomycin-R_OHBP_Dase"/>
</dbReference>
<keyword evidence="3" id="KW-1185">Reference proteome</keyword>
<dbReference type="PANTHER" id="PTHR36503:SF1">
    <property type="entry name" value="BLR2520 PROTEIN"/>
    <property type="match status" value="1"/>
</dbReference>
<reference evidence="2 3" key="1">
    <citation type="submission" date="2017-07" db="EMBL/GenBank/DDBJ databases">
        <title>Niveispirillum cyanobacteriorum sp. nov., isolated from cyanobacterial aggregates in a eutrophic lake.</title>
        <authorList>
            <person name="Cai H."/>
        </authorList>
    </citation>
    <scope>NUCLEOTIDE SEQUENCE [LARGE SCALE GENOMIC DNA]</scope>
    <source>
        <strain evidence="3">TH1-14</strain>
    </source>
</reference>
<comment type="caution">
    <text evidence="2">The sequence shown here is derived from an EMBL/GenBank/DDBJ whole genome shotgun (WGS) entry which is preliminary data.</text>
</comment>
<dbReference type="Pfam" id="PF00903">
    <property type="entry name" value="Glyoxalase"/>
    <property type="match status" value="1"/>
</dbReference>
<dbReference type="Proteomes" id="UP000216998">
    <property type="component" value="Unassembled WGS sequence"/>
</dbReference>
<dbReference type="RefSeq" id="WP_094457237.1">
    <property type="nucleotide sequence ID" value="NZ_NOXU01000030.1"/>
</dbReference>
<evidence type="ECO:0000259" key="1">
    <source>
        <dbReference type="PROSITE" id="PS51819"/>
    </source>
</evidence>
<sequence length="140" mass="15142">MEQRITLVTLRVAEVARSRTFYEGLGWQACAGSQPGFAYFQMGGMGLGLLSADKYEDEIAGDAGKVAHGPTMLAQNVRSKAEVDRLVSFALTQGGRLVRAPADQFWGGYSGVFADPDGHYWEIALNPFWPLAQDGAVTLV</sequence>
<dbReference type="OrthoDB" id="9798430at2"/>
<dbReference type="PROSITE" id="PS51819">
    <property type="entry name" value="VOC"/>
    <property type="match status" value="1"/>
</dbReference>
<name>A0A255YX67_9PROT</name>
<protein>
    <recommendedName>
        <fullName evidence="1">VOC domain-containing protein</fullName>
    </recommendedName>
</protein>
<dbReference type="PANTHER" id="PTHR36503">
    <property type="entry name" value="BLR2520 PROTEIN"/>
    <property type="match status" value="1"/>
</dbReference>